<organism evidence="3 4">
    <name type="scientific">Prosthecobacter fusiformis</name>
    <dbReference type="NCBI Taxonomy" id="48464"/>
    <lineage>
        <taxon>Bacteria</taxon>
        <taxon>Pseudomonadati</taxon>
        <taxon>Verrucomicrobiota</taxon>
        <taxon>Verrucomicrobiia</taxon>
        <taxon>Verrucomicrobiales</taxon>
        <taxon>Verrucomicrobiaceae</taxon>
        <taxon>Prosthecobacter</taxon>
    </lineage>
</organism>
<evidence type="ECO:0000256" key="2">
    <source>
        <dbReference type="SAM" id="Phobius"/>
    </source>
</evidence>
<dbReference type="AlphaFoldDB" id="A0A4R7STJ4"/>
<accession>A0A4R7STJ4</accession>
<feature type="region of interest" description="Disordered" evidence="1">
    <location>
        <begin position="990"/>
        <end position="1010"/>
    </location>
</feature>
<dbReference type="EMBL" id="SOCA01000001">
    <property type="protein sequence ID" value="TDU81826.1"/>
    <property type="molecule type" value="Genomic_DNA"/>
</dbReference>
<reference evidence="3 4" key="1">
    <citation type="submission" date="2019-03" db="EMBL/GenBank/DDBJ databases">
        <title>Genomic Encyclopedia of Archaeal and Bacterial Type Strains, Phase II (KMG-II): from individual species to whole genera.</title>
        <authorList>
            <person name="Goeker M."/>
        </authorList>
    </citation>
    <scope>NUCLEOTIDE SEQUENCE [LARGE SCALE GENOMIC DNA]</scope>
    <source>
        <strain evidence="3 4">ATCC 25309</strain>
    </source>
</reference>
<protein>
    <submittedName>
        <fullName evidence="3">Uncharacterized protein</fullName>
    </submittedName>
</protein>
<dbReference type="OrthoDB" id="180502at2"/>
<name>A0A4R7STJ4_9BACT</name>
<keyword evidence="4" id="KW-1185">Reference proteome</keyword>
<dbReference type="RefSeq" id="WP_133793740.1">
    <property type="nucleotide sequence ID" value="NZ_SOCA01000001.1"/>
</dbReference>
<keyword evidence="2" id="KW-0472">Membrane</keyword>
<gene>
    <name evidence="3" type="ORF">EI77_01136</name>
</gene>
<dbReference type="Proteomes" id="UP000295662">
    <property type="component" value="Unassembled WGS sequence"/>
</dbReference>
<keyword evidence="2" id="KW-1133">Transmembrane helix</keyword>
<evidence type="ECO:0000256" key="1">
    <source>
        <dbReference type="SAM" id="MobiDB-lite"/>
    </source>
</evidence>
<keyword evidence="2" id="KW-0812">Transmembrane</keyword>
<evidence type="ECO:0000313" key="4">
    <source>
        <dbReference type="Proteomes" id="UP000295662"/>
    </source>
</evidence>
<comment type="caution">
    <text evidence="3">The sequence shown here is derived from an EMBL/GenBank/DDBJ whole genome shotgun (WGS) entry which is preliminary data.</text>
</comment>
<feature type="transmembrane region" description="Helical" evidence="2">
    <location>
        <begin position="371"/>
        <end position="392"/>
    </location>
</feature>
<proteinExistence type="predicted"/>
<evidence type="ECO:0000313" key="3">
    <source>
        <dbReference type="EMBL" id="TDU81826.1"/>
    </source>
</evidence>
<sequence length="1010" mass="112763">MKELLRIIQTIRAALQDGAVTPSVEKAAQDYARACALVEQRLETVAQMLQKGSDYQALQAAEQEPPLLDTAAALSFGEEKAWREFCEAHELPVAAQIHAPTVHALEVLYTKGITANHPLYKDFRSAVLSRDDAKSLHIIRTILKLNPADENAKSEFQRLQHKHYQTTLEKLRATLKTDDEETIARLIEELSSLAPDEKLQREEAFVQGQSIRRSWRTRQAAERLPGLISQFQEPHGKDDWRAVGSLLEEITGLITEFSIEPTDEDQKRTLAEITRYHGQRLAADEQQRNFQKSLRSFIAFVEEVETRLLTGAGLTYAELEEKDESFVRQWKELEGHRLPVPNNALQRITRAGQDLRSRLLGMQRARRIRTLMATAAAVFVMLGLASVAFHAWKAHSLSEELAAYREKQTSQPAEELIRQLREKDPLLLRWPFLQSRLEEVDAWASQSRGLERQVITALDDLESSFKNGVSRLPAPALMRGLEDASTIIQQLPQDLAAEPKNRLATLRTRADLHLTDLAKLQSGESAATLAKLESQASEILSFESSAAQATAKVKTFEESLAKLEVGLKPEVESLRLPTDIESRLLALRQRLTAFKTALDSFSKARTQAVDADSLTAYTRALAAWQDISFTEAAPASVVLDARLDEKAILAALISGGDVNVLNAILEDVSSVHMAPSDPMERDLRLLLELRDDEFLNNIWENNVTDLSTRSSQKTYWSQGKLDEAVVGEARRWSGLCFDPSSAASSVTFTQKDFRRVVFGPGNFGGQGVVSSKLSTTSELMNTLQLSRMTDPEGERFLRPLLEIFEQIIDDKDANPITKAYLMLRLEDMASTRPLAWGFHFSPTLQADLAELHRVLGDTRLRSEDWLLQSVRTRFTSPLNAYFEKTTGRSYMKEAKARREMLTAVARSGLKFGGYVETDLTLRLKIPARAASELWVLSKAGLKPLLVANPQSSLPPANPLKAKEAQPLSPVFFISIDRASLMERFESALSASGSNHTPAAGESLFLAPSQP</sequence>